<name>A0A9W4WLG8_9GLOM</name>
<evidence type="ECO:0000313" key="3">
    <source>
        <dbReference type="Proteomes" id="UP001153678"/>
    </source>
</evidence>
<feature type="compositionally biased region" description="Basic and acidic residues" evidence="1">
    <location>
        <begin position="119"/>
        <end position="129"/>
    </location>
</feature>
<dbReference type="OrthoDB" id="2401090at2759"/>
<proteinExistence type="predicted"/>
<protein>
    <submittedName>
        <fullName evidence="2">12469_t:CDS:1</fullName>
    </submittedName>
</protein>
<dbReference type="AlphaFoldDB" id="A0A9W4WLG8"/>
<dbReference type="EMBL" id="CAMKVN010000051">
    <property type="protein sequence ID" value="CAI2162762.1"/>
    <property type="molecule type" value="Genomic_DNA"/>
</dbReference>
<feature type="compositionally biased region" description="Basic and acidic residues" evidence="1">
    <location>
        <begin position="73"/>
        <end position="85"/>
    </location>
</feature>
<gene>
    <name evidence="2" type="ORF">FWILDA_LOCUS725</name>
</gene>
<organism evidence="2 3">
    <name type="scientific">Funneliformis geosporum</name>
    <dbReference type="NCBI Taxonomy" id="1117311"/>
    <lineage>
        <taxon>Eukaryota</taxon>
        <taxon>Fungi</taxon>
        <taxon>Fungi incertae sedis</taxon>
        <taxon>Mucoromycota</taxon>
        <taxon>Glomeromycotina</taxon>
        <taxon>Glomeromycetes</taxon>
        <taxon>Glomerales</taxon>
        <taxon>Glomeraceae</taxon>
        <taxon>Funneliformis</taxon>
    </lineage>
</organism>
<sequence>MGDSIDTTSLNQGIVFYQDPDNGEVDYYWDRDNESEICSPSLMPGNAEMIAYDKISGDSSDLEEKYFKIMAKELSRQRTEDRPESTGDMDVENTDYALSPKDDEQEVNDMINEMNELLKSSDQESKEARTPATPTSPRGTERRDLLLSEEEENAEGAVHMPEHDPEFQDEAGLEIAFNTDDDEGMDPMENQ</sequence>
<evidence type="ECO:0000313" key="2">
    <source>
        <dbReference type="EMBL" id="CAI2162762.1"/>
    </source>
</evidence>
<reference evidence="2" key="1">
    <citation type="submission" date="2022-08" db="EMBL/GenBank/DDBJ databases">
        <authorList>
            <person name="Kallberg Y."/>
            <person name="Tangrot J."/>
            <person name="Rosling A."/>
        </authorList>
    </citation>
    <scope>NUCLEOTIDE SEQUENCE</scope>
    <source>
        <strain evidence="2">Wild A</strain>
    </source>
</reference>
<feature type="compositionally biased region" description="Acidic residues" evidence="1">
    <location>
        <begin position="179"/>
        <end position="191"/>
    </location>
</feature>
<feature type="region of interest" description="Disordered" evidence="1">
    <location>
        <begin position="73"/>
        <end position="191"/>
    </location>
</feature>
<comment type="caution">
    <text evidence="2">The sequence shown here is derived from an EMBL/GenBank/DDBJ whole genome shotgun (WGS) entry which is preliminary data.</text>
</comment>
<keyword evidence="3" id="KW-1185">Reference proteome</keyword>
<evidence type="ECO:0000256" key="1">
    <source>
        <dbReference type="SAM" id="MobiDB-lite"/>
    </source>
</evidence>
<accession>A0A9W4WLG8</accession>
<dbReference type="Proteomes" id="UP001153678">
    <property type="component" value="Unassembled WGS sequence"/>
</dbReference>